<evidence type="ECO:0000313" key="1">
    <source>
        <dbReference type="EMBL" id="KAI6085323.1"/>
    </source>
</evidence>
<organism evidence="1 2">
    <name type="scientific">Hypoxylon rubiginosum</name>
    <dbReference type="NCBI Taxonomy" id="110542"/>
    <lineage>
        <taxon>Eukaryota</taxon>
        <taxon>Fungi</taxon>
        <taxon>Dikarya</taxon>
        <taxon>Ascomycota</taxon>
        <taxon>Pezizomycotina</taxon>
        <taxon>Sordariomycetes</taxon>
        <taxon>Xylariomycetidae</taxon>
        <taxon>Xylariales</taxon>
        <taxon>Hypoxylaceae</taxon>
        <taxon>Hypoxylon</taxon>
    </lineage>
</organism>
<dbReference type="EMBL" id="MU394326">
    <property type="protein sequence ID" value="KAI6085323.1"/>
    <property type="molecule type" value="Genomic_DNA"/>
</dbReference>
<gene>
    <name evidence="1" type="ORF">F4821DRAFT_261005</name>
</gene>
<accession>A0ACC0CY65</accession>
<name>A0ACC0CY65_9PEZI</name>
<reference evidence="1 2" key="1">
    <citation type="journal article" date="2022" name="New Phytol.">
        <title>Ecological generalism drives hyperdiversity of secondary metabolite gene clusters in xylarialean endophytes.</title>
        <authorList>
            <person name="Franco M.E.E."/>
            <person name="Wisecaver J.H."/>
            <person name="Arnold A.E."/>
            <person name="Ju Y.M."/>
            <person name="Slot J.C."/>
            <person name="Ahrendt S."/>
            <person name="Moore L.P."/>
            <person name="Eastman K.E."/>
            <person name="Scott K."/>
            <person name="Konkel Z."/>
            <person name="Mondo S.J."/>
            <person name="Kuo A."/>
            <person name="Hayes R.D."/>
            <person name="Haridas S."/>
            <person name="Andreopoulos B."/>
            <person name="Riley R."/>
            <person name="LaButti K."/>
            <person name="Pangilinan J."/>
            <person name="Lipzen A."/>
            <person name="Amirebrahimi M."/>
            <person name="Yan J."/>
            <person name="Adam C."/>
            <person name="Keymanesh K."/>
            <person name="Ng V."/>
            <person name="Louie K."/>
            <person name="Northen T."/>
            <person name="Drula E."/>
            <person name="Henrissat B."/>
            <person name="Hsieh H.M."/>
            <person name="Youens-Clark K."/>
            <person name="Lutzoni F."/>
            <person name="Miadlikowska J."/>
            <person name="Eastwood D.C."/>
            <person name="Hamelin R.C."/>
            <person name="Grigoriev I.V."/>
            <person name="U'Ren J.M."/>
        </authorList>
    </citation>
    <scope>NUCLEOTIDE SEQUENCE [LARGE SCALE GENOMIC DNA]</scope>
    <source>
        <strain evidence="1 2">ER1909</strain>
    </source>
</reference>
<sequence>MDDVQGKGKGKITTMTKTETKAKCKAARQEPADTTIPDNEDSSSGPDTDSSVYKSELFDKNDPHKYIKASHVRAQAEAAPMERTKIPGTNRRSTYPKNFGKGKDGKAMEPLLRSEAPRKEFPLVLGTNEPYPGHGPPGPLRVLRDGNKNFDVIYHSGPPSGILQKEDMKLSTYIPARKKK</sequence>
<comment type="caution">
    <text evidence="1">The sequence shown here is derived from an EMBL/GenBank/DDBJ whole genome shotgun (WGS) entry which is preliminary data.</text>
</comment>
<proteinExistence type="predicted"/>
<dbReference type="Proteomes" id="UP001497680">
    <property type="component" value="Unassembled WGS sequence"/>
</dbReference>
<protein>
    <submittedName>
        <fullName evidence="1">Uncharacterized protein</fullName>
    </submittedName>
</protein>
<keyword evidence="2" id="KW-1185">Reference proteome</keyword>
<evidence type="ECO:0000313" key="2">
    <source>
        <dbReference type="Proteomes" id="UP001497680"/>
    </source>
</evidence>